<sequence length="986" mass="111979">MEPNPLSKDDIEKIVIEEGNKPFSQTEARKWAKAHQNTAPCKVCKEQNLPCAPLETRVHCNTPACKASGRCSKSDDELFERVVKRVPSLERSAFDEILLSTRLAPSFSDSNSALSASTSSAQERPPNNLKSGAISFKRWTPPTNAASEAVSEAARPYQNPYADYLPTYYSAGVPLNLNPQSNFEIQMQALKQQLDDQVKENGVLKAKLEVMSSTEASLKDTNQQLEKAKADAEAIIQNLRGALESKEADHKAADTRTQEATVLREGIEKALRAELEASKDQNETIRKELEDARQQLTKKDGEQERLQNEVRTLQEEIDNRNSSLMNEYKLRYKEKARQLKSERVASQQRDMAEYFSIIAHRGHLEDAIEPYEPRSEPSMRIATAVKGHLKALDAMAERRLGEKRSRSFSEIMGMLGGECVVKEEDDEDDSNTEEVEPEFDDEESVAQLPWLSAAYNAITNITLLTPQVVPDWLRDHARRNIVGHVQAESVCQTITEARAELQQYDSHIARLRATLTQLESERAGLQDFISHHETLLSPIRRVPTEVLTLIFTECCEDDDVLYTNISMTILRLGLVCHRWRSIVLTRPSLWSSIRIFIDVPANELSPRDRTRINQTSALYVRRSKNLPLTIDYTGDIDVVFGDLFQRRVRERVKYLRLQLPRQGSSQRTALLYPRTEGSRYPLLESVELYSTGEQAATGEWYQELEAFCWAPCLRTITFGRVSTPFLMNFLECEMDTRIHLRHLVLKDFIGRMWFIPEFLNHLTELEHLTLEITNRTCWTQSRSGVTPPVYCERLTSLSLALGANMTGMRLINLLKVPCLASLEIYNPEDGQCEIAGAIDSLVGLVRRSSSALKTLVVRNVFMVDIHLLLLLELAPGIQSLVVHEAEDAPFSTITDRLLRWLTIKSDSRDTKPILPQLIDIQFLFDAKVSEKALTRMIESRCTQMQGGESMLLASAELGIRAGRELRKETIEQLNDFRRNGLRTWLM</sequence>
<dbReference type="AlphaFoldDB" id="A0A284RGJ4"/>
<dbReference type="InterPro" id="IPR032675">
    <property type="entry name" value="LRR_dom_sf"/>
</dbReference>
<feature type="coiled-coil region" evidence="1">
    <location>
        <begin position="494"/>
        <end position="528"/>
    </location>
</feature>
<dbReference type="STRING" id="47428.A0A284RGJ4"/>
<name>A0A284RGJ4_ARMOS</name>
<dbReference type="OrthoDB" id="2909161at2759"/>
<dbReference type="Gene3D" id="3.80.10.10">
    <property type="entry name" value="Ribonuclease Inhibitor"/>
    <property type="match status" value="1"/>
</dbReference>
<evidence type="ECO:0000256" key="1">
    <source>
        <dbReference type="SAM" id="Coils"/>
    </source>
</evidence>
<reference evidence="5" key="1">
    <citation type="journal article" date="2017" name="Nat. Ecol. Evol.">
        <title>Genome expansion and lineage-specific genetic innovations in the forest pathogenic fungi Armillaria.</title>
        <authorList>
            <person name="Sipos G."/>
            <person name="Prasanna A.N."/>
            <person name="Walter M.C."/>
            <person name="O'Connor E."/>
            <person name="Balint B."/>
            <person name="Krizsan K."/>
            <person name="Kiss B."/>
            <person name="Hess J."/>
            <person name="Varga T."/>
            <person name="Slot J."/>
            <person name="Riley R."/>
            <person name="Boka B."/>
            <person name="Rigling D."/>
            <person name="Barry K."/>
            <person name="Lee J."/>
            <person name="Mihaltcheva S."/>
            <person name="LaButti K."/>
            <person name="Lipzen A."/>
            <person name="Waldron R."/>
            <person name="Moloney N.M."/>
            <person name="Sperisen C."/>
            <person name="Kredics L."/>
            <person name="Vagvoelgyi C."/>
            <person name="Patrignani A."/>
            <person name="Fitzpatrick D."/>
            <person name="Nagy I."/>
            <person name="Doyle S."/>
            <person name="Anderson J.B."/>
            <person name="Grigoriev I.V."/>
            <person name="Gueldener U."/>
            <person name="Muensterkoetter M."/>
            <person name="Nagy L.G."/>
        </authorList>
    </citation>
    <scope>NUCLEOTIDE SEQUENCE [LARGE SCALE GENOMIC DNA]</scope>
    <source>
        <strain evidence="5">C18/9</strain>
    </source>
</reference>
<dbReference type="Pfam" id="PF12937">
    <property type="entry name" value="F-box-like"/>
    <property type="match status" value="1"/>
</dbReference>
<dbReference type="Gene3D" id="1.20.1280.50">
    <property type="match status" value="1"/>
</dbReference>
<protein>
    <recommendedName>
        <fullName evidence="3">F-box domain-containing protein</fullName>
    </recommendedName>
</protein>
<dbReference type="PANTHER" id="PTHR23159">
    <property type="entry name" value="CENTROSOMAL PROTEIN 2"/>
    <property type="match status" value="1"/>
</dbReference>
<feature type="domain" description="F-box" evidence="3">
    <location>
        <begin position="540"/>
        <end position="594"/>
    </location>
</feature>
<keyword evidence="5" id="KW-1185">Reference proteome</keyword>
<evidence type="ECO:0000256" key="2">
    <source>
        <dbReference type="SAM" id="MobiDB-lite"/>
    </source>
</evidence>
<accession>A0A284RGJ4</accession>
<dbReference type="Gene3D" id="1.10.287.1490">
    <property type="match status" value="1"/>
</dbReference>
<keyword evidence="1" id="KW-0175">Coiled coil</keyword>
<evidence type="ECO:0000259" key="3">
    <source>
        <dbReference type="Pfam" id="PF12937"/>
    </source>
</evidence>
<feature type="region of interest" description="Disordered" evidence="2">
    <location>
        <begin position="423"/>
        <end position="442"/>
    </location>
</feature>
<evidence type="ECO:0000313" key="4">
    <source>
        <dbReference type="EMBL" id="SJL07862.1"/>
    </source>
</evidence>
<gene>
    <name evidence="4" type="ORF">ARMOST_11216</name>
</gene>
<feature type="compositionally biased region" description="Low complexity" evidence="2">
    <location>
        <begin position="108"/>
        <end position="121"/>
    </location>
</feature>
<feature type="region of interest" description="Disordered" evidence="2">
    <location>
        <begin position="108"/>
        <end position="135"/>
    </location>
</feature>
<evidence type="ECO:0000313" key="5">
    <source>
        <dbReference type="Proteomes" id="UP000219338"/>
    </source>
</evidence>
<feature type="coiled-coil region" evidence="1">
    <location>
        <begin position="180"/>
        <end position="323"/>
    </location>
</feature>
<dbReference type="Proteomes" id="UP000219338">
    <property type="component" value="Unassembled WGS sequence"/>
</dbReference>
<proteinExistence type="predicted"/>
<organism evidence="4 5">
    <name type="scientific">Armillaria ostoyae</name>
    <name type="common">Armillaria root rot fungus</name>
    <dbReference type="NCBI Taxonomy" id="47428"/>
    <lineage>
        <taxon>Eukaryota</taxon>
        <taxon>Fungi</taxon>
        <taxon>Dikarya</taxon>
        <taxon>Basidiomycota</taxon>
        <taxon>Agaricomycotina</taxon>
        <taxon>Agaricomycetes</taxon>
        <taxon>Agaricomycetidae</taxon>
        <taxon>Agaricales</taxon>
        <taxon>Marasmiineae</taxon>
        <taxon>Physalacriaceae</taxon>
        <taxon>Armillaria</taxon>
    </lineage>
</organism>
<dbReference type="InterPro" id="IPR001810">
    <property type="entry name" value="F-box_dom"/>
</dbReference>
<dbReference type="PANTHER" id="PTHR23159:SF60">
    <property type="entry name" value="SPINDLE ASSEMBLY ABNORMAL PROTEIN 4"/>
    <property type="match status" value="1"/>
</dbReference>
<dbReference type="EMBL" id="FUEG01000008">
    <property type="protein sequence ID" value="SJL07862.1"/>
    <property type="molecule type" value="Genomic_DNA"/>
</dbReference>